<dbReference type="GO" id="GO:0020037">
    <property type="term" value="F:heme binding"/>
    <property type="evidence" value="ECO:0007669"/>
    <property type="project" value="InterPro"/>
</dbReference>
<dbReference type="PANTHER" id="PTHR24305:SF166">
    <property type="entry name" value="CYTOCHROME P450 12A4, MITOCHONDRIAL-RELATED"/>
    <property type="match status" value="1"/>
</dbReference>
<name>A0A318LW41_9PSEU</name>
<dbReference type="GO" id="GO:0004497">
    <property type="term" value="F:monooxygenase activity"/>
    <property type="evidence" value="ECO:0007669"/>
    <property type="project" value="InterPro"/>
</dbReference>
<reference evidence="2 3" key="1">
    <citation type="submission" date="2016-07" db="EMBL/GenBank/DDBJ databases">
        <title>Draft genome sequence of Prauserella sp. YIM 121212, isolated from alkaline soil.</title>
        <authorList>
            <person name="Ruckert C."/>
            <person name="Albersmeier A."/>
            <person name="Jiang C.-L."/>
            <person name="Jiang Y."/>
            <person name="Kalinowski J."/>
            <person name="Schneider O."/>
            <person name="Winkler A."/>
            <person name="Zotchev S.B."/>
        </authorList>
    </citation>
    <scope>NUCLEOTIDE SEQUENCE [LARGE SCALE GENOMIC DNA]</scope>
    <source>
        <strain evidence="2 3">YIM 121212</strain>
    </source>
</reference>
<evidence type="ECO:0000256" key="1">
    <source>
        <dbReference type="ARBA" id="ARBA00010617"/>
    </source>
</evidence>
<dbReference type="Pfam" id="PF00067">
    <property type="entry name" value="p450"/>
    <property type="match status" value="1"/>
</dbReference>
<dbReference type="RefSeq" id="WP_110334579.1">
    <property type="nucleotide sequence ID" value="NZ_MASU01000002.1"/>
</dbReference>
<evidence type="ECO:0000313" key="3">
    <source>
        <dbReference type="Proteomes" id="UP000247892"/>
    </source>
</evidence>
<dbReference type="PANTHER" id="PTHR24305">
    <property type="entry name" value="CYTOCHROME P450"/>
    <property type="match status" value="1"/>
</dbReference>
<comment type="caution">
    <text evidence="2">The sequence shown here is derived from an EMBL/GenBank/DDBJ whole genome shotgun (WGS) entry which is preliminary data.</text>
</comment>
<proteinExistence type="inferred from homology"/>
<dbReference type="GO" id="GO:0005506">
    <property type="term" value="F:iron ion binding"/>
    <property type="evidence" value="ECO:0007669"/>
    <property type="project" value="InterPro"/>
</dbReference>
<dbReference type="Proteomes" id="UP000247892">
    <property type="component" value="Unassembled WGS sequence"/>
</dbReference>
<gene>
    <name evidence="2" type="ORF">BA062_03535</name>
</gene>
<evidence type="ECO:0000313" key="2">
    <source>
        <dbReference type="EMBL" id="PXY37705.1"/>
    </source>
</evidence>
<sequence>MTQQATIPDTAKVAGGVVLPTLAGGVIKRRPRVMALAERLQLDRPAIGLLRGLHARYGAGPLLLRVPGRSIALVLDAQDVERVLTNTPAPFHPAGFEKRAALNHFQPHAVLATKSTEREPRRRYNEAVLETGHDLHSLADQARTVVREETERLLADATELDWAAFNTAWWRIVRRIVFGDAARDEHAVTDELARLRLRANWAFLWPKAGRAQQSLQRRISELLDRAESGSLAAKNSELPTEPGIDPAGQVPHWLFAFDAAGMATLRTLALLATHPRQAARAHADLDDPALPYLRGCVLDTVRLWPTTPVLLRESTTATSWHGTQLPPGTTFFVFTPYFHRDPEAIPFADGFDPQAWLDGRAEQHPALVPFSDGPAKCPGENLVLFVTSTMLAELLRRGDYRLMSPQALSPQRPLPATLDNFGLRFAAEPKAASPK</sequence>
<comment type="similarity">
    <text evidence="1">Belongs to the cytochrome P450 family.</text>
</comment>
<keyword evidence="3" id="KW-1185">Reference proteome</keyword>
<dbReference type="InterPro" id="IPR001128">
    <property type="entry name" value="Cyt_P450"/>
</dbReference>
<dbReference type="OrthoDB" id="7376058at2"/>
<dbReference type="Gene3D" id="1.10.630.10">
    <property type="entry name" value="Cytochrome P450"/>
    <property type="match status" value="1"/>
</dbReference>
<dbReference type="EMBL" id="MASU01000002">
    <property type="protein sequence ID" value="PXY37705.1"/>
    <property type="molecule type" value="Genomic_DNA"/>
</dbReference>
<dbReference type="GO" id="GO:0016705">
    <property type="term" value="F:oxidoreductase activity, acting on paired donors, with incorporation or reduction of molecular oxygen"/>
    <property type="evidence" value="ECO:0007669"/>
    <property type="project" value="InterPro"/>
</dbReference>
<dbReference type="SUPFAM" id="SSF48264">
    <property type="entry name" value="Cytochrome P450"/>
    <property type="match status" value="1"/>
</dbReference>
<protein>
    <submittedName>
        <fullName evidence="2">Cytochrome</fullName>
    </submittedName>
</protein>
<dbReference type="InterPro" id="IPR050121">
    <property type="entry name" value="Cytochrome_P450_monoxygenase"/>
</dbReference>
<accession>A0A318LW41</accession>
<dbReference type="AlphaFoldDB" id="A0A318LW41"/>
<dbReference type="InterPro" id="IPR036396">
    <property type="entry name" value="Cyt_P450_sf"/>
</dbReference>
<organism evidence="2 3">
    <name type="scientific">Prauserella flavalba</name>
    <dbReference type="NCBI Taxonomy" id="1477506"/>
    <lineage>
        <taxon>Bacteria</taxon>
        <taxon>Bacillati</taxon>
        <taxon>Actinomycetota</taxon>
        <taxon>Actinomycetes</taxon>
        <taxon>Pseudonocardiales</taxon>
        <taxon>Pseudonocardiaceae</taxon>
        <taxon>Prauserella</taxon>
    </lineage>
</organism>